<organism evidence="5 6">
    <name type="scientific">Thelonectria olida</name>
    <dbReference type="NCBI Taxonomy" id="1576542"/>
    <lineage>
        <taxon>Eukaryota</taxon>
        <taxon>Fungi</taxon>
        <taxon>Dikarya</taxon>
        <taxon>Ascomycota</taxon>
        <taxon>Pezizomycotina</taxon>
        <taxon>Sordariomycetes</taxon>
        <taxon>Hypocreomycetidae</taxon>
        <taxon>Hypocreales</taxon>
        <taxon>Nectriaceae</taxon>
        <taxon>Thelonectria</taxon>
    </lineage>
</organism>
<feature type="region of interest" description="Disordered" evidence="1">
    <location>
        <begin position="180"/>
        <end position="202"/>
    </location>
</feature>
<dbReference type="Gene3D" id="2.60.40.1210">
    <property type="entry name" value="Cellobiose dehydrogenase, cytochrome domain"/>
    <property type="match status" value="1"/>
</dbReference>
<dbReference type="CDD" id="cd08760">
    <property type="entry name" value="Cyt_b561_FRRS1_like"/>
    <property type="match status" value="1"/>
</dbReference>
<dbReference type="Proteomes" id="UP000777438">
    <property type="component" value="Unassembled WGS sequence"/>
</dbReference>
<feature type="region of interest" description="Disordered" evidence="1">
    <location>
        <begin position="376"/>
        <end position="399"/>
    </location>
</feature>
<dbReference type="AlphaFoldDB" id="A0A9P9AFU1"/>
<evidence type="ECO:0000256" key="2">
    <source>
        <dbReference type="SAM" id="Phobius"/>
    </source>
</evidence>
<gene>
    <name evidence="5" type="ORF">B0T10DRAFT_533035</name>
</gene>
<dbReference type="Gene3D" id="1.20.120.1770">
    <property type="match status" value="1"/>
</dbReference>
<proteinExistence type="predicted"/>
<keyword evidence="2" id="KW-1133">Transmembrane helix</keyword>
<dbReference type="InterPro" id="IPR005018">
    <property type="entry name" value="DOMON_domain"/>
</dbReference>
<comment type="caution">
    <text evidence="5">The sequence shown here is derived from an EMBL/GenBank/DDBJ whole genome shotgun (WGS) entry which is preliminary data.</text>
</comment>
<dbReference type="SUPFAM" id="SSF49344">
    <property type="entry name" value="CBD9-like"/>
    <property type="match status" value="1"/>
</dbReference>
<dbReference type="PANTHER" id="PTHR47797">
    <property type="entry name" value="DEHYDROGENASE, PUTATIVE (AFU_ORTHOLOGUE AFUA_8G05805)-RELATED"/>
    <property type="match status" value="1"/>
</dbReference>
<evidence type="ECO:0000256" key="1">
    <source>
        <dbReference type="SAM" id="MobiDB-lite"/>
    </source>
</evidence>
<evidence type="ECO:0000256" key="3">
    <source>
        <dbReference type="SAM" id="SignalP"/>
    </source>
</evidence>
<dbReference type="OrthoDB" id="19261at2759"/>
<dbReference type="SMART" id="SM00664">
    <property type="entry name" value="DoH"/>
    <property type="match status" value="1"/>
</dbReference>
<feature type="signal peptide" evidence="3">
    <location>
        <begin position="1"/>
        <end position="21"/>
    </location>
</feature>
<feature type="transmembrane region" description="Helical" evidence="2">
    <location>
        <begin position="218"/>
        <end position="238"/>
    </location>
</feature>
<feature type="compositionally biased region" description="Low complexity" evidence="1">
    <location>
        <begin position="180"/>
        <end position="198"/>
    </location>
</feature>
<feature type="transmembrane region" description="Helical" evidence="2">
    <location>
        <begin position="317"/>
        <end position="339"/>
    </location>
</feature>
<evidence type="ECO:0000313" key="5">
    <source>
        <dbReference type="EMBL" id="KAH6874311.1"/>
    </source>
</evidence>
<feature type="transmembrane region" description="Helical" evidence="2">
    <location>
        <begin position="278"/>
        <end position="297"/>
    </location>
</feature>
<feature type="transmembrane region" description="Helical" evidence="2">
    <location>
        <begin position="345"/>
        <end position="367"/>
    </location>
</feature>
<evidence type="ECO:0000259" key="4">
    <source>
        <dbReference type="PROSITE" id="PS50836"/>
    </source>
</evidence>
<feature type="domain" description="DOMON" evidence="4">
    <location>
        <begin position="30"/>
        <end position="148"/>
    </location>
</feature>
<keyword evidence="2" id="KW-0472">Membrane</keyword>
<dbReference type="EMBL" id="JAGPYM010000040">
    <property type="protein sequence ID" value="KAH6874311.1"/>
    <property type="molecule type" value="Genomic_DNA"/>
</dbReference>
<accession>A0A9P9AFU1</accession>
<dbReference type="Pfam" id="PF16010">
    <property type="entry name" value="CDH-cyt"/>
    <property type="match status" value="1"/>
</dbReference>
<dbReference type="PANTHER" id="PTHR47797:SF4">
    <property type="entry name" value="DOMON DOMAIN-CONTAINING PROTEIN"/>
    <property type="match status" value="1"/>
</dbReference>
<feature type="chain" id="PRO_5040141065" description="DOMON domain-containing protein" evidence="3">
    <location>
        <begin position="22"/>
        <end position="399"/>
    </location>
</feature>
<keyword evidence="3" id="KW-0732">Signal</keyword>
<protein>
    <recommendedName>
        <fullName evidence="4">DOMON domain-containing protein</fullName>
    </recommendedName>
</protein>
<feature type="transmembrane region" description="Helical" evidence="2">
    <location>
        <begin position="245"/>
        <end position="266"/>
    </location>
</feature>
<dbReference type="InterPro" id="IPR018825">
    <property type="entry name" value="DUF2427"/>
</dbReference>
<keyword evidence="2" id="KW-0812">Transmembrane</keyword>
<evidence type="ECO:0000313" key="6">
    <source>
        <dbReference type="Proteomes" id="UP000777438"/>
    </source>
</evidence>
<reference evidence="5 6" key="1">
    <citation type="journal article" date="2021" name="Nat. Commun.">
        <title>Genetic determinants of endophytism in the Arabidopsis root mycobiome.</title>
        <authorList>
            <person name="Mesny F."/>
            <person name="Miyauchi S."/>
            <person name="Thiergart T."/>
            <person name="Pickel B."/>
            <person name="Atanasova L."/>
            <person name="Karlsson M."/>
            <person name="Huettel B."/>
            <person name="Barry K.W."/>
            <person name="Haridas S."/>
            <person name="Chen C."/>
            <person name="Bauer D."/>
            <person name="Andreopoulos W."/>
            <person name="Pangilinan J."/>
            <person name="LaButti K."/>
            <person name="Riley R."/>
            <person name="Lipzen A."/>
            <person name="Clum A."/>
            <person name="Drula E."/>
            <person name="Henrissat B."/>
            <person name="Kohler A."/>
            <person name="Grigoriev I.V."/>
            <person name="Martin F.M."/>
            <person name="Hacquard S."/>
        </authorList>
    </citation>
    <scope>NUCLEOTIDE SEQUENCE [LARGE SCALE GENOMIC DNA]</scope>
    <source>
        <strain evidence="5 6">MPI-CAGE-CH-0241</strain>
    </source>
</reference>
<keyword evidence="6" id="KW-1185">Reference proteome</keyword>
<name>A0A9P9AFU1_9HYPO</name>
<dbReference type="CDD" id="cd09630">
    <property type="entry name" value="CDH_like_cytochrome"/>
    <property type="match status" value="1"/>
</dbReference>
<dbReference type="Pfam" id="PF10348">
    <property type="entry name" value="DUF2427"/>
    <property type="match status" value="1"/>
</dbReference>
<dbReference type="PROSITE" id="PS50836">
    <property type="entry name" value="DOMON"/>
    <property type="match status" value="1"/>
</dbReference>
<dbReference type="InterPro" id="IPR015920">
    <property type="entry name" value="Cellobiose_DH-like_cyt"/>
</dbReference>
<sequence>MKFNLGTLATAAILYAYGTTATTSPYCSTNNVCFRWGVPESAATWGSGDVYLQIKAPTSYSWVALGTGSRMDGSKMFIVYTDGSGNVTLSPRTGKGHNEPEYSSDKGVELIEGSEASSSEMVANIRCNDCSSLDLQGTNSWIAAWKQGSSLDSTSLSESIAEHDGTDSFKVDFASATFSSSGNPFSGNSSTNSTSGSSDGIVSQGGEGGDTLLHVHGIVMAVVFVLAYPLGAVAMPLVGNWLLHAGWQVVAFIGTWVGFGVGYILAKNEREWWNNTHVKMGTIVCVLLIIQPILGWLHHLHFVKYQERGLISHVHIWYGRVLMAIGIVNGGLGLQLASAPNSLNIAYALVSVVVSVVYIAGAIVGAVRRKRNNPKQRLISSETEQEEESEGYELRSRYA</sequence>